<evidence type="ECO:0000313" key="9">
    <source>
        <dbReference type="Proteomes" id="UP001474421"/>
    </source>
</evidence>
<dbReference type="PANTHER" id="PTHR16565">
    <property type="entry name" value="APOLIPOPROTEIN C-I"/>
    <property type="match status" value="1"/>
</dbReference>
<evidence type="ECO:0000256" key="2">
    <source>
        <dbReference type="ARBA" id="ARBA00009204"/>
    </source>
</evidence>
<dbReference type="GO" id="GO:0006641">
    <property type="term" value="P:triglyceride metabolic process"/>
    <property type="evidence" value="ECO:0007669"/>
    <property type="project" value="TreeGrafter"/>
</dbReference>
<evidence type="ECO:0000256" key="4">
    <source>
        <dbReference type="ARBA" id="ARBA00022525"/>
    </source>
</evidence>
<dbReference type="GO" id="GO:0004859">
    <property type="term" value="F:phospholipase inhibitor activity"/>
    <property type="evidence" value="ECO:0007669"/>
    <property type="project" value="TreeGrafter"/>
</dbReference>
<proteinExistence type="inferred from homology"/>
<accession>A0AAW1AXY9</accession>
<evidence type="ECO:0000256" key="1">
    <source>
        <dbReference type="ARBA" id="ARBA00004613"/>
    </source>
</evidence>
<dbReference type="GO" id="GO:0006869">
    <property type="term" value="P:lipid transport"/>
    <property type="evidence" value="ECO:0007669"/>
    <property type="project" value="UniProtKB-KW"/>
</dbReference>
<dbReference type="Pfam" id="PF04691">
    <property type="entry name" value="ApoC-I"/>
    <property type="match status" value="1"/>
</dbReference>
<dbReference type="PANTHER" id="PTHR16565:SF2">
    <property type="entry name" value="APOLIPOPROTEIN C-I"/>
    <property type="match status" value="1"/>
</dbReference>
<keyword evidence="9" id="KW-1185">Reference proteome</keyword>
<dbReference type="Proteomes" id="UP001474421">
    <property type="component" value="Unassembled WGS sequence"/>
</dbReference>
<feature type="signal peptide" evidence="7">
    <location>
        <begin position="1"/>
        <end position="38"/>
    </location>
</feature>
<evidence type="ECO:0000256" key="7">
    <source>
        <dbReference type="SAM" id="SignalP"/>
    </source>
</evidence>
<protein>
    <submittedName>
        <fullName evidence="8">Apolipoprotein C-I-like</fullName>
    </submittedName>
</protein>
<comment type="subcellular location">
    <subcellularLocation>
        <location evidence="1">Secreted</location>
    </subcellularLocation>
</comment>
<name>A0AAW1AXY9_CROAD</name>
<dbReference type="GO" id="GO:0034361">
    <property type="term" value="C:very-low-density lipoprotein particle"/>
    <property type="evidence" value="ECO:0007669"/>
    <property type="project" value="TreeGrafter"/>
</dbReference>
<reference evidence="8 9" key="1">
    <citation type="journal article" date="2024" name="Proc. Natl. Acad. Sci. U.S.A.">
        <title>The genetic regulatory architecture and epigenomic basis for age-related changes in rattlesnake venom.</title>
        <authorList>
            <person name="Hogan M.P."/>
            <person name="Holding M.L."/>
            <person name="Nystrom G.S."/>
            <person name="Colston T.J."/>
            <person name="Bartlett D.A."/>
            <person name="Mason A.J."/>
            <person name="Ellsworth S.A."/>
            <person name="Rautsaw R.M."/>
            <person name="Lawrence K.C."/>
            <person name="Strickland J.L."/>
            <person name="He B."/>
            <person name="Fraser P."/>
            <person name="Margres M.J."/>
            <person name="Gilbert D.M."/>
            <person name="Gibbs H.L."/>
            <person name="Parkinson C.L."/>
            <person name="Rokyta D.R."/>
        </authorList>
    </citation>
    <scope>NUCLEOTIDE SEQUENCE [LARGE SCALE GENOMIC DNA]</scope>
    <source>
        <strain evidence="8">DRR0105</strain>
    </source>
</reference>
<dbReference type="GO" id="GO:0034447">
    <property type="term" value="P:very-low-density lipoprotein particle clearance"/>
    <property type="evidence" value="ECO:0007669"/>
    <property type="project" value="TreeGrafter"/>
</dbReference>
<dbReference type="Gene3D" id="1.10.1440.10">
    <property type="entry name" value="Apolipoprotein C-II"/>
    <property type="match status" value="1"/>
</dbReference>
<evidence type="ECO:0000313" key="8">
    <source>
        <dbReference type="EMBL" id="KAK9394386.1"/>
    </source>
</evidence>
<gene>
    <name evidence="8" type="ORF">NXF25_014914</name>
</gene>
<organism evidence="8 9">
    <name type="scientific">Crotalus adamanteus</name>
    <name type="common">Eastern diamondback rattlesnake</name>
    <dbReference type="NCBI Taxonomy" id="8729"/>
    <lineage>
        <taxon>Eukaryota</taxon>
        <taxon>Metazoa</taxon>
        <taxon>Chordata</taxon>
        <taxon>Craniata</taxon>
        <taxon>Vertebrata</taxon>
        <taxon>Euteleostomi</taxon>
        <taxon>Lepidosauria</taxon>
        <taxon>Squamata</taxon>
        <taxon>Bifurcata</taxon>
        <taxon>Unidentata</taxon>
        <taxon>Episquamata</taxon>
        <taxon>Toxicofera</taxon>
        <taxon>Serpentes</taxon>
        <taxon>Colubroidea</taxon>
        <taxon>Viperidae</taxon>
        <taxon>Crotalinae</taxon>
        <taxon>Crotalus</taxon>
    </lineage>
</organism>
<dbReference type="GO" id="GO:0032375">
    <property type="term" value="P:negative regulation of cholesterol transport"/>
    <property type="evidence" value="ECO:0007669"/>
    <property type="project" value="TreeGrafter"/>
</dbReference>
<dbReference type="Gene3D" id="4.10.260.30">
    <property type="entry name" value="Apolipoprotein C-I"/>
    <property type="match status" value="1"/>
</dbReference>
<dbReference type="InterPro" id="IPR023121">
    <property type="entry name" value="ApoC-II_dom_sf"/>
</dbReference>
<dbReference type="InterPro" id="IPR043081">
    <property type="entry name" value="ApoC-1_sf"/>
</dbReference>
<dbReference type="GO" id="GO:0034364">
    <property type="term" value="C:high-density lipoprotein particle"/>
    <property type="evidence" value="ECO:0007669"/>
    <property type="project" value="TreeGrafter"/>
</dbReference>
<keyword evidence="3" id="KW-0813">Transport</keyword>
<evidence type="ECO:0000256" key="6">
    <source>
        <dbReference type="ARBA" id="ARBA00023055"/>
    </source>
</evidence>
<comment type="caution">
    <text evidence="8">The sequence shown here is derived from an EMBL/GenBank/DDBJ whole genome shotgun (WGS) entry which is preliminary data.</text>
</comment>
<keyword evidence="5 7" id="KW-0732">Signal</keyword>
<keyword evidence="4" id="KW-0964">Secreted</keyword>
<dbReference type="GO" id="GO:0005504">
    <property type="term" value="F:fatty acid binding"/>
    <property type="evidence" value="ECO:0007669"/>
    <property type="project" value="TreeGrafter"/>
</dbReference>
<comment type="similarity">
    <text evidence="2">Belongs to the apolipoprotein C1 family.</text>
</comment>
<dbReference type="InterPro" id="IPR006781">
    <property type="entry name" value="ApoC-I"/>
</dbReference>
<evidence type="ECO:0000256" key="5">
    <source>
        <dbReference type="ARBA" id="ARBA00022729"/>
    </source>
</evidence>
<dbReference type="AlphaFoldDB" id="A0AAW1AXY9"/>
<sequence>MNQIQSGIVSPLTATRGATMKLVLAVAVLLITLSAVVTDPNEDGGKEPTVAQKFEKFQKEVQTFVDNLGEKTKAALHEFHNSEFSNKTRNWLSKTFQKLKNNWIRERTTLAKMNLKLTVASILLLLLCSEVLSYSVQKRNAEDKTVLSQIQDAARGYYDYISDVTNSWVEKVKSYDISQRLWSNYKNLVETVNTYQSILTDQVEHWWQD</sequence>
<dbReference type="GO" id="GO:0050995">
    <property type="term" value="P:negative regulation of lipid catabolic process"/>
    <property type="evidence" value="ECO:0007669"/>
    <property type="project" value="TreeGrafter"/>
</dbReference>
<dbReference type="GO" id="GO:0010916">
    <property type="term" value="P:negative regulation of very-low-density lipoprotein particle clearance"/>
    <property type="evidence" value="ECO:0007669"/>
    <property type="project" value="TreeGrafter"/>
</dbReference>
<evidence type="ECO:0000256" key="3">
    <source>
        <dbReference type="ARBA" id="ARBA00022448"/>
    </source>
</evidence>
<keyword evidence="6" id="KW-0445">Lipid transport</keyword>
<feature type="chain" id="PRO_5043463529" evidence="7">
    <location>
        <begin position="39"/>
        <end position="209"/>
    </location>
</feature>
<dbReference type="GO" id="GO:0042157">
    <property type="term" value="P:lipoprotein metabolic process"/>
    <property type="evidence" value="ECO:0007669"/>
    <property type="project" value="InterPro"/>
</dbReference>
<dbReference type="EMBL" id="JAOTOJ010000011">
    <property type="protein sequence ID" value="KAK9394386.1"/>
    <property type="molecule type" value="Genomic_DNA"/>
</dbReference>